<name>A0A7Y0Q1S7_9FIRM</name>
<dbReference type="Pfam" id="PF21645">
    <property type="entry name" value="FakA-like_M"/>
    <property type="match status" value="1"/>
</dbReference>
<dbReference type="AlphaFoldDB" id="A0A7Y0Q1S7"/>
<evidence type="ECO:0000313" key="3">
    <source>
        <dbReference type="Proteomes" id="UP000533476"/>
    </source>
</evidence>
<organism evidence="2 3">
    <name type="scientific">Sulfobacillus harzensis</name>
    <dbReference type="NCBI Taxonomy" id="2729629"/>
    <lineage>
        <taxon>Bacteria</taxon>
        <taxon>Bacillati</taxon>
        <taxon>Bacillota</taxon>
        <taxon>Clostridia</taxon>
        <taxon>Eubacteriales</taxon>
        <taxon>Clostridiales Family XVII. Incertae Sedis</taxon>
        <taxon>Sulfobacillus</taxon>
    </lineage>
</organism>
<dbReference type="GO" id="GO:0004371">
    <property type="term" value="F:glycerone kinase activity"/>
    <property type="evidence" value="ECO:0007669"/>
    <property type="project" value="InterPro"/>
</dbReference>
<dbReference type="InterPro" id="IPR050270">
    <property type="entry name" value="DegV_domain_contain"/>
</dbReference>
<dbReference type="PANTHER" id="PTHR33434">
    <property type="entry name" value="DEGV DOMAIN-CONTAINING PROTEIN DR_1986-RELATED"/>
    <property type="match status" value="1"/>
</dbReference>
<dbReference type="SMART" id="SM01120">
    <property type="entry name" value="Dak2"/>
    <property type="match status" value="1"/>
</dbReference>
<keyword evidence="3" id="KW-1185">Reference proteome</keyword>
<sequence length="478" mass="52289">MRTERGSVPLWRLSGESWALWMEGALTELSRFQDVLNQANLFPVADGDTGHNMVRTLEAAVKAIREAAPDRLDVLARAAADGALMGARGNSGVILSQLLAGFAEAMEGKATAEPLDFQEGLARAAARARQQVANPVEGTILTVADQIATGIQVDGDVVQGLESAVEAGERALRQTTEVLPVLRGTGMVDAGAMGYVALLRGWLFAARGEIVLPGVDQKISSAESPAHPALESPESNYYDVEALLYHIRHPHPETWLREALTAIGDSVVIAPGRDQIKVHVHTEQAVPLMEILTRVGDIRQMEWLDMRAQVEARHPGSKLTVVAPPEAEPLFGEHVRVMDPTAAVDQSHLIWVNPDLVLEQAVAVESVAEALHVMVEYADDEDWETNRARMLELLSKTTRYAVFRQPEGFWFDGTCYADREALRMGVQEALEKLGPGVVTMYLSHKASGEEAAFWQEALDAELVPVPQSNPWMEIVWQP</sequence>
<accession>A0A7Y0Q1S7</accession>
<dbReference type="InterPro" id="IPR033470">
    <property type="entry name" value="FakA-like_C"/>
</dbReference>
<evidence type="ECO:0000313" key="2">
    <source>
        <dbReference type="EMBL" id="NMP22413.1"/>
    </source>
</evidence>
<dbReference type="InterPro" id="IPR004007">
    <property type="entry name" value="DhaL_dom"/>
</dbReference>
<protein>
    <submittedName>
        <fullName evidence="2">DAK2 domain-containing protein</fullName>
    </submittedName>
</protein>
<evidence type="ECO:0000259" key="1">
    <source>
        <dbReference type="PROSITE" id="PS51480"/>
    </source>
</evidence>
<dbReference type="PANTHER" id="PTHR33434:SF4">
    <property type="entry name" value="PHOSPHATASE PROTEIN"/>
    <property type="match status" value="1"/>
</dbReference>
<dbReference type="SMART" id="SM01121">
    <property type="entry name" value="Dak1_2"/>
    <property type="match status" value="1"/>
</dbReference>
<dbReference type="PROSITE" id="PS51480">
    <property type="entry name" value="DHAL"/>
    <property type="match status" value="1"/>
</dbReference>
<gene>
    <name evidence="2" type="ORF">HIJ39_08620</name>
</gene>
<comment type="caution">
    <text evidence="2">The sequence shown here is derived from an EMBL/GenBank/DDBJ whole genome shotgun (WGS) entry which is preliminary data.</text>
</comment>
<reference evidence="2 3" key="1">
    <citation type="submission" date="2020-04" db="EMBL/GenBank/DDBJ databases">
        <authorList>
            <person name="Zhang R."/>
            <person name="Schippers A."/>
        </authorList>
    </citation>
    <scope>NUCLEOTIDE SEQUENCE [LARGE SCALE GENOMIC DNA]</scope>
    <source>
        <strain evidence="2 3">DSM 109850</strain>
    </source>
</reference>
<dbReference type="InterPro" id="IPR036117">
    <property type="entry name" value="DhaL_dom_sf"/>
</dbReference>
<dbReference type="Proteomes" id="UP000533476">
    <property type="component" value="Unassembled WGS sequence"/>
</dbReference>
<dbReference type="Gene3D" id="1.25.40.340">
    <property type="match status" value="1"/>
</dbReference>
<proteinExistence type="predicted"/>
<dbReference type="GO" id="GO:0006071">
    <property type="term" value="P:glycerol metabolic process"/>
    <property type="evidence" value="ECO:0007669"/>
    <property type="project" value="InterPro"/>
</dbReference>
<dbReference type="InterPro" id="IPR048394">
    <property type="entry name" value="FakA-like_M"/>
</dbReference>
<dbReference type="Pfam" id="PF02734">
    <property type="entry name" value="Dak2"/>
    <property type="match status" value="1"/>
</dbReference>
<dbReference type="EMBL" id="JABBVZ010000022">
    <property type="protein sequence ID" value="NMP22413.1"/>
    <property type="molecule type" value="Genomic_DNA"/>
</dbReference>
<dbReference type="RefSeq" id="WP_169098694.1">
    <property type="nucleotide sequence ID" value="NZ_JABBVZ010000022.1"/>
</dbReference>
<feature type="domain" description="DhaL" evidence="1">
    <location>
        <begin position="16"/>
        <end position="204"/>
    </location>
</feature>
<dbReference type="SUPFAM" id="SSF101473">
    <property type="entry name" value="DhaL-like"/>
    <property type="match status" value="1"/>
</dbReference>